<evidence type="ECO:0000313" key="1">
    <source>
        <dbReference type="EMBL" id="MBD2566971.1"/>
    </source>
</evidence>
<keyword evidence="2" id="KW-1185">Reference proteome</keyword>
<proteinExistence type="predicted"/>
<protein>
    <submittedName>
        <fullName evidence="1">Restriction endonuclease</fullName>
    </submittedName>
</protein>
<accession>A0ABR8FA66</accession>
<keyword evidence="1" id="KW-0378">Hydrolase</keyword>
<dbReference type="EMBL" id="JACJST010000002">
    <property type="protein sequence ID" value="MBD2566971.1"/>
    <property type="molecule type" value="Genomic_DNA"/>
</dbReference>
<dbReference type="RefSeq" id="WP_190711773.1">
    <property type="nucleotide sequence ID" value="NZ_JACJST010000002.1"/>
</dbReference>
<dbReference type="GO" id="GO:0004519">
    <property type="term" value="F:endonuclease activity"/>
    <property type="evidence" value="ECO:0007669"/>
    <property type="project" value="UniProtKB-KW"/>
</dbReference>
<dbReference type="Proteomes" id="UP000640531">
    <property type="component" value="Unassembled WGS sequence"/>
</dbReference>
<comment type="caution">
    <text evidence="1">The sequence shown here is derived from an EMBL/GenBank/DDBJ whole genome shotgun (WGS) entry which is preliminary data.</text>
</comment>
<reference evidence="1 2" key="1">
    <citation type="journal article" date="2020" name="ISME J.">
        <title>Comparative genomics reveals insights into cyanobacterial evolution and habitat adaptation.</title>
        <authorList>
            <person name="Chen M.Y."/>
            <person name="Teng W.K."/>
            <person name="Zhao L."/>
            <person name="Hu C.X."/>
            <person name="Zhou Y.K."/>
            <person name="Han B.P."/>
            <person name="Song L.R."/>
            <person name="Shu W.S."/>
        </authorList>
    </citation>
    <scope>NUCLEOTIDE SEQUENCE [LARGE SCALE GENOMIC DNA]</scope>
    <source>
        <strain evidence="1 2">FACHB-196</strain>
    </source>
</reference>
<name>A0ABR8FA66_9NOST</name>
<keyword evidence="1" id="KW-0255">Endonuclease</keyword>
<organism evidence="1 2">
    <name type="scientific">Anabaena lutea FACHB-196</name>
    <dbReference type="NCBI Taxonomy" id="2692881"/>
    <lineage>
        <taxon>Bacteria</taxon>
        <taxon>Bacillati</taxon>
        <taxon>Cyanobacteriota</taxon>
        <taxon>Cyanophyceae</taxon>
        <taxon>Nostocales</taxon>
        <taxon>Nostocaceae</taxon>
        <taxon>Anabaena</taxon>
    </lineage>
</organism>
<dbReference type="Pfam" id="PF05315">
    <property type="entry name" value="ICEA"/>
    <property type="match status" value="1"/>
</dbReference>
<evidence type="ECO:0000313" key="2">
    <source>
        <dbReference type="Proteomes" id="UP000640531"/>
    </source>
</evidence>
<dbReference type="InterPro" id="IPR007979">
    <property type="entry name" value="NlaIII/ICEA1"/>
</dbReference>
<sequence>MKKNRVARKNSSNKSSKTLIDATIYQDLKNIQVHSKRLHSKASESYLDVTFSYENGVTWEGSIPIEYRRTGTELSDVLEIKEYLLQAYDHCQPNNRREWLVEQENFWRDNKDKAEVTKSLFDALTTFEWTCISCKFPNPNWARRNQDLKEFGFTIATYLHKSCNQCLKRTTHLILVPLPRGGISGYEAWSPATREKIITTLRGYDVYEGKLGKKESLLPDHKFPEIRWDANTRRSQEAINNLTDEEIIHDFQLMTNQRNQQKREVCRQCYQNNIRPYPFGIKFYYKGDERWPNDISKNGKDAEKGCIGCGWYDMEKWRNALNQKLAEFVENQEK</sequence>
<keyword evidence="1" id="KW-0540">Nuclease</keyword>
<gene>
    <name evidence="1" type="ORF">H6G59_03480</name>
</gene>